<protein>
    <submittedName>
        <fullName evidence="2">Uncharacterized protein</fullName>
    </submittedName>
</protein>
<keyword evidence="1" id="KW-1133">Transmembrane helix</keyword>
<dbReference type="Proteomes" id="UP000230447">
    <property type="component" value="Unassembled WGS sequence"/>
</dbReference>
<comment type="caution">
    <text evidence="2">The sequence shown here is derived from an EMBL/GenBank/DDBJ whole genome shotgun (WGS) entry which is preliminary data.</text>
</comment>
<gene>
    <name evidence="2" type="ORF">COX24_00760</name>
</gene>
<organism evidence="2 3">
    <name type="scientific">bacterium (Candidatus Gribaldobacteria) CG23_combo_of_CG06-09_8_20_14_all_37_87_8</name>
    <dbReference type="NCBI Taxonomy" id="2014278"/>
    <lineage>
        <taxon>Bacteria</taxon>
        <taxon>Candidatus Gribaldobacteria</taxon>
    </lineage>
</organism>
<feature type="transmembrane region" description="Helical" evidence="1">
    <location>
        <begin position="119"/>
        <end position="142"/>
    </location>
</feature>
<keyword evidence="1" id="KW-0812">Transmembrane</keyword>
<accession>A0A2G9ZFI6</accession>
<feature type="transmembrane region" description="Helical" evidence="1">
    <location>
        <begin position="12"/>
        <end position="34"/>
    </location>
</feature>
<dbReference type="Pfam" id="PF18895">
    <property type="entry name" value="T4SS_pilin"/>
    <property type="match status" value="1"/>
</dbReference>
<dbReference type="EMBL" id="PCSB01000016">
    <property type="protein sequence ID" value="PIP31936.1"/>
    <property type="molecule type" value="Genomic_DNA"/>
</dbReference>
<keyword evidence="1" id="KW-0472">Membrane</keyword>
<sequence length="213" mass="23108">MFTKKLQKKFVKVFFIFFLGFIMAPFFVSAGNYYPAQGADSSGKLTNNAYAVCYDGLVPCGKQVVYQGCGVISGGNEAAVVAECDKIGKTECAEGSLSKGILHCQICHLFQMINGALNYLFVSIIPYVVILMFVIAGILFYLGGSMSKYKSQAKDVIKTTIIGLVLIYGSFLIVGVALTLLGVVDIEPIKSVWSSNQIFKIDCLIKFPDSLAN</sequence>
<reference evidence="2 3" key="1">
    <citation type="submission" date="2017-09" db="EMBL/GenBank/DDBJ databases">
        <title>Depth-based differentiation of microbial function through sediment-hosted aquifers and enrichment of novel symbionts in the deep terrestrial subsurface.</title>
        <authorList>
            <person name="Probst A.J."/>
            <person name="Ladd B."/>
            <person name="Jarett J.K."/>
            <person name="Geller-Mcgrath D.E."/>
            <person name="Sieber C.M."/>
            <person name="Emerson J.B."/>
            <person name="Anantharaman K."/>
            <person name="Thomas B.C."/>
            <person name="Malmstrom R."/>
            <person name="Stieglmeier M."/>
            <person name="Klingl A."/>
            <person name="Woyke T."/>
            <person name="Ryan C.M."/>
            <person name="Banfield J.F."/>
        </authorList>
    </citation>
    <scope>NUCLEOTIDE SEQUENCE [LARGE SCALE GENOMIC DNA]</scope>
    <source>
        <strain evidence="2">CG23_combo_of_CG06-09_8_20_14_all_37_87_8</strain>
    </source>
</reference>
<evidence type="ECO:0000313" key="3">
    <source>
        <dbReference type="Proteomes" id="UP000230447"/>
    </source>
</evidence>
<feature type="transmembrane region" description="Helical" evidence="1">
    <location>
        <begin position="162"/>
        <end position="184"/>
    </location>
</feature>
<name>A0A2G9ZFI6_9BACT</name>
<evidence type="ECO:0000256" key="1">
    <source>
        <dbReference type="SAM" id="Phobius"/>
    </source>
</evidence>
<proteinExistence type="predicted"/>
<evidence type="ECO:0000313" key="2">
    <source>
        <dbReference type="EMBL" id="PIP31936.1"/>
    </source>
</evidence>
<dbReference type="AlphaFoldDB" id="A0A2G9ZFI6"/>
<dbReference type="InterPro" id="IPR043993">
    <property type="entry name" value="T4SS_pilin"/>
</dbReference>